<evidence type="ECO:0000256" key="7">
    <source>
        <dbReference type="PROSITE-ProRule" id="PRU10141"/>
    </source>
</evidence>
<evidence type="ECO:0000313" key="9">
    <source>
        <dbReference type="EMBL" id="CAD7651221.1"/>
    </source>
</evidence>
<dbReference type="FunFam" id="3.30.200.20:FF:000180">
    <property type="entry name" value="serine/threonine-protein kinase STY46-like"/>
    <property type="match status" value="1"/>
</dbReference>
<feature type="binding site" evidence="7">
    <location>
        <position position="53"/>
    </location>
    <ligand>
        <name>ATP</name>
        <dbReference type="ChEBI" id="CHEBI:30616"/>
    </ligand>
</feature>
<evidence type="ECO:0000256" key="2">
    <source>
        <dbReference type="ARBA" id="ARBA00022527"/>
    </source>
</evidence>
<dbReference type="Proteomes" id="UP000728032">
    <property type="component" value="Unassembled WGS sequence"/>
</dbReference>
<dbReference type="PROSITE" id="PS50011">
    <property type="entry name" value="PROTEIN_KINASE_DOM"/>
    <property type="match status" value="1"/>
</dbReference>
<evidence type="ECO:0000256" key="1">
    <source>
        <dbReference type="ARBA" id="ARBA00006529"/>
    </source>
</evidence>
<accession>A0A7R9M2J0</accession>
<gene>
    <name evidence="9" type="ORF">ONB1V03_LOCUS8196</name>
</gene>
<reference evidence="9" key="1">
    <citation type="submission" date="2020-11" db="EMBL/GenBank/DDBJ databases">
        <authorList>
            <person name="Tran Van P."/>
        </authorList>
    </citation>
    <scope>NUCLEOTIDE SEQUENCE</scope>
</reference>
<protein>
    <recommendedName>
        <fullName evidence="8">Protein kinase domain-containing protein</fullName>
    </recommendedName>
</protein>
<dbReference type="OrthoDB" id="6414404at2759"/>
<dbReference type="InterPro" id="IPR001245">
    <property type="entry name" value="Ser-Thr/Tyr_kinase_cat_dom"/>
</dbReference>
<evidence type="ECO:0000256" key="5">
    <source>
        <dbReference type="ARBA" id="ARBA00022777"/>
    </source>
</evidence>
<name>A0A7R9M2J0_9ACAR</name>
<dbReference type="PANTHER" id="PTHR46716:SF1">
    <property type="entry name" value="MITOGEN-ACTIVATED PROTEIN KINASE KINASE KINASE 7"/>
    <property type="match status" value="1"/>
</dbReference>
<dbReference type="GO" id="GO:0006955">
    <property type="term" value="P:immune response"/>
    <property type="evidence" value="ECO:0007669"/>
    <property type="project" value="TreeGrafter"/>
</dbReference>
<keyword evidence="5" id="KW-0418">Kinase</keyword>
<keyword evidence="3" id="KW-0808">Transferase</keyword>
<keyword evidence="4 7" id="KW-0547">Nucleotide-binding</keyword>
<evidence type="ECO:0000313" key="10">
    <source>
        <dbReference type="Proteomes" id="UP000728032"/>
    </source>
</evidence>
<feature type="domain" description="Protein kinase" evidence="8">
    <location>
        <begin position="26"/>
        <end position="114"/>
    </location>
</feature>
<dbReference type="GO" id="GO:0005524">
    <property type="term" value="F:ATP binding"/>
    <property type="evidence" value="ECO:0007669"/>
    <property type="project" value="UniProtKB-UniRule"/>
</dbReference>
<dbReference type="Gene3D" id="3.30.200.20">
    <property type="entry name" value="Phosphorylase Kinase, domain 1"/>
    <property type="match status" value="1"/>
</dbReference>
<evidence type="ECO:0000256" key="3">
    <source>
        <dbReference type="ARBA" id="ARBA00022679"/>
    </source>
</evidence>
<dbReference type="InterPro" id="IPR000719">
    <property type="entry name" value="Prot_kinase_dom"/>
</dbReference>
<keyword evidence="6 7" id="KW-0067">ATP-binding</keyword>
<proteinExistence type="inferred from homology"/>
<dbReference type="AlphaFoldDB" id="A0A7R9M2J0"/>
<keyword evidence="10" id="KW-1185">Reference proteome</keyword>
<evidence type="ECO:0000259" key="8">
    <source>
        <dbReference type="PROSITE" id="PS50011"/>
    </source>
</evidence>
<dbReference type="GO" id="GO:0043123">
    <property type="term" value="P:positive regulation of canonical NF-kappaB signal transduction"/>
    <property type="evidence" value="ECO:0007669"/>
    <property type="project" value="TreeGrafter"/>
</dbReference>
<dbReference type="SUPFAM" id="SSF56112">
    <property type="entry name" value="Protein kinase-like (PK-like)"/>
    <property type="match status" value="1"/>
</dbReference>
<dbReference type="EMBL" id="CAJPVJ010004544">
    <property type="protein sequence ID" value="CAG2168710.1"/>
    <property type="molecule type" value="Genomic_DNA"/>
</dbReference>
<comment type="similarity">
    <text evidence="1">Belongs to the protein kinase superfamily. STE Ser/Thr protein kinase family. MAP kinase kinase kinase subfamily.</text>
</comment>
<keyword evidence="2" id="KW-0723">Serine/threonine-protein kinase</keyword>
<dbReference type="PROSITE" id="PS00107">
    <property type="entry name" value="PROTEIN_KINASE_ATP"/>
    <property type="match status" value="1"/>
</dbReference>
<evidence type="ECO:0000256" key="4">
    <source>
        <dbReference type="ARBA" id="ARBA00022741"/>
    </source>
</evidence>
<evidence type="ECO:0000256" key="6">
    <source>
        <dbReference type="ARBA" id="ARBA00022840"/>
    </source>
</evidence>
<dbReference type="InterPro" id="IPR017441">
    <property type="entry name" value="Protein_kinase_ATP_BS"/>
</dbReference>
<dbReference type="EMBL" id="OC919369">
    <property type="protein sequence ID" value="CAD7651221.1"/>
    <property type="molecule type" value="Genomic_DNA"/>
</dbReference>
<dbReference type="Pfam" id="PF07714">
    <property type="entry name" value="PK_Tyr_Ser-Thr"/>
    <property type="match status" value="1"/>
</dbReference>
<sequence>MGDSHNRMSVPLVSELFTNWINSSEITLQEVVGSGTYGVVNKGLWRGQEVAVKQIKPEHHQAFETELKQLSRVSAHPNIVSLLGAIRDNGFVSLVMEFARGGSLYKGIAYGAFI</sequence>
<dbReference type="PANTHER" id="PTHR46716">
    <property type="entry name" value="MITOGEN-ACTIVATED PROTEIN KINASE KINASE KINASE 7"/>
    <property type="match status" value="1"/>
</dbReference>
<organism evidence="9">
    <name type="scientific">Oppiella nova</name>
    <dbReference type="NCBI Taxonomy" id="334625"/>
    <lineage>
        <taxon>Eukaryota</taxon>
        <taxon>Metazoa</taxon>
        <taxon>Ecdysozoa</taxon>
        <taxon>Arthropoda</taxon>
        <taxon>Chelicerata</taxon>
        <taxon>Arachnida</taxon>
        <taxon>Acari</taxon>
        <taxon>Acariformes</taxon>
        <taxon>Sarcoptiformes</taxon>
        <taxon>Oribatida</taxon>
        <taxon>Brachypylina</taxon>
        <taxon>Oppioidea</taxon>
        <taxon>Oppiidae</taxon>
        <taxon>Oppiella</taxon>
    </lineage>
</organism>
<dbReference type="GO" id="GO:0004709">
    <property type="term" value="F:MAP kinase kinase kinase activity"/>
    <property type="evidence" value="ECO:0007669"/>
    <property type="project" value="TreeGrafter"/>
</dbReference>
<dbReference type="GO" id="GO:0007254">
    <property type="term" value="P:JNK cascade"/>
    <property type="evidence" value="ECO:0007669"/>
    <property type="project" value="TreeGrafter"/>
</dbReference>
<dbReference type="InterPro" id="IPR011009">
    <property type="entry name" value="Kinase-like_dom_sf"/>
</dbReference>